<evidence type="ECO:0000259" key="8">
    <source>
        <dbReference type="Pfam" id="PF02441"/>
    </source>
</evidence>
<dbReference type="InterPro" id="IPR036551">
    <property type="entry name" value="Flavin_trans-like"/>
</dbReference>
<keyword evidence="1 7" id="KW-0637">Prenyltransferase</keyword>
<comment type="similarity">
    <text evidence="6 7">Belongs to the UbiX/PAD1 family.</text>
</comment>
<reference evidence="9" key="1">
    <citation type="journal article" date="2020" name="mSystems">
        <title>Genome- and Community-Level Interaction Insights into Carbon Utilization and Element Cycling Functions of Hydrothermarchaeota in Hydrothermal Sediment.</title>
        <authorList>
            <person name="Zhou Z."/>
            <person name="Liu Y."/>
            <person name="Xu W."/>
            <person name="Pan J."/>
            <person name="Luo Z.H."/>
            <person name="Li M."/>
        </authorList>
    </citation>
    <scope>NUCLEOTIDE SEQUENCE</scope>
    <source>
        <strain evidence="9">SpSt-997</strain>
    </source>
</reference>
<keyword evidence="2 7" id="KW-0285">Flavoprotein</keyword>
<feature type="binding site" evidence="7">
    <location>
        <begin position="94"/>
        <end position="97"/>
    </location>
    <ligand>
        <name>FMN</name>
        <dbReference type="ChEBI" id="CHEBI:58210"/>
    </ligand>
</feature>
<feature type="binding site" evidence="7">
    <location>
        <position position="175"/>
    </location>
    <ligand>
        <name>dimethylallyl phosphate</name>
        <dbReference type="ChEBI" id="CHEBI:88052"/>
    </ligand>
</feature>
<name>A0A8J4HB92_9PROT</name>
<comment type="catalytic activity">
    <reaction evidence="5 7">
        <text>dimethylallyl phosphate + FMNH2 = prenylated FMNH2 + phosphate</text>
        <dbReference type="Rhea" id="RHEA:37743"/>
        <dbReference type="ChEBI" id="CHEBI:43474"/>
        <dbReference type="ChEBI" id="CHEBI:57618"/>
        <dbReference type="ChEBI" id="CHEBI:87467"/>
        <dbReference type="ChEBI" id="CHEBI:88052"/>
        <dbReference type="EC" id="2.5.1.129"/>
    </reaction>
</comment>
<dbReference type="SUPFAM" id="SSF52507">
    <property type="entry name" value="Homo-oligomeric flavin-containing Cys decarboxylases, HFCD"/>
    <property type="match status" value="1"/>
</dbReference>
<feature type="binding site" evidence="7">
    <location>
        <begin position="17"/>
        <end position="19"/>
    </location>
    <ligand>
        <name>FMN</name>
        <dbReference type="ChEBI" id="CHEBI:58210"/>
    </ligand>
</feature>
<evidence type="ECO:0000256" key="2">
    <source>
        <dbReference type="ARBA" id="ARBA00022630"/>
    </source>
</evidence>
<proteinExistence type="inferred from homology"/>
<dbReference type="InterPro" id="IPR004507">
    <property type="entry name" value="UbiX-like"/>
</dbReference>
<evidence type="ECO:0000256" key="4">
    <source>
        <dbReference type="ARBA" id="ARBA00022679"/>
    </source>
</evidence>
<evidence type="ECO:0000256" key="7">
    <source>
        <dbReference type="HAMAP-Rule" id="MF_01984"/>
    </source>
</evidence>
<keyword evidence="4 7" id="KW-0808">Transferase</keyword>
<dbReference type="FunFam" id="3.40.50.1950:FF:000001">
    <property type="entry name" value="Flavin prenyltransferase UbiX"/>
    <property type="match status" value="1"/>
</dbReference>
<dbReference type="GO" id="GO:0106141">
    <property type="term" value="F:flavin prenyltransferase activity"/>
    <property type="evidence" value="ECO:0007669"/>
    <property type="project" value="UniProtKB-EC"/>
</dbReference>
<comment type="function">
    <text evidence="7">Flavin prenyltransferase that catalyzes the synthesis of the prenylated FMN cofactor (prenyl-FMN) for 4-hydroxy-3-polyprenylbenzoic acid decarboxylase UbiD. The prenyltransferase is metal-independent and links a dimethylallyl moiety from dimethylallyl monophosphate (DMAP) to the flavin N5 and C6 atoms of FMN.</text>
</comment>
<evidence type="ECO:0000256" key="3">
    <source>
        <dbReference type="ARBA" id="ARBA00022643"/>
    </source>
</evidence>
<sequence>MDPRAESQLPLIVGISGASGIIYGIRLLEILRGLDIETHLVMSRAAEIALSHETDLRPADIRALASHSYAAGDIAAAISSGSFRTAGMIVAPCSIRSAAEIATGATGSLLTRAADVVLKERRRLVLMVRETPLHVGHLKTLLALAELGAIIAPPVPAFYARPDSIGAMVDHTLGRVLDLFEIDAGTVRRWGRGPGDTSA</sequence>
<keyword evidence="3 7" id="KW-0288">FMN</keyword>
<feature type="binding site" evidence="7">
    <location>
        <position position="159"/>
    </location>
    <ligand>
        <name>dimethylallyl phosphate</name>
        <dbReference type="ChEBI" id="CHEBI:88052"/>
    </ligand>
</feature>
<dbReference type="InterPro" id="IPR003382">
    <property type="entry name" value="Flavoprotein"/>
</dbReference>
<feature type="domain" description="Flavoprotein" evidence="8">
    <location>
        <begin position="11"/>
        <end position="179"/>
    </location>
</feature>
<dbReference type="Pfam" id="PF02441">
    <property type="entry name" value="Flavoprotein"/>
    <property type="match status" value="1"/>
</dbReference>
<dbReference type="NCBIfam" id="TIGR00421">
    <property type="entry name" value="ubiX_pad"/>
    <property type="match status" value="1"/>
</dbReference>
<evidence type="ECO:0000256" key="6">
    <source>
        <dbReference type="ARBA" id="ARBA00060793"/>
    </source>
</evidence>
<evidence type="ECO:0000256" key="5">
    <source>
        <dbReference type="ARBA" id="ARBA00050612"/>
    </source>
</evidence>
<dbReference type="NCBIfam" id="NF004685">
    <property type="entry name" value="PRK06029.1"/>
    <property type="match status" value="1"/>
</dbReference>
<feature type="binding site" evidence="7">
    <location>
        <position position="43"/>
    </location>
    <ligand>
        <name>FMN</name>
        <dbReference type="ChEBI" id="CHEBI:58210"/>
    </ligand>
</feature>
<dbReference type="HAMAP" id="MF_01984">
    <property type="entry name" value="ubiX_pad"/>
    <property type="match status" value="1"/>
</dbReference>
<evidence type="ECO:0000313" key="9">
    <source>
        <dbReference type="EMBL" id="HGC43178.1"/>
    </source>
</evidence>
<gene>
    <name evidence="7" type="primary">ubiX</name>
    <name evidence="9" type="ORF">ENY07_08160</name>
</gene>
<organism evidence="9">
    <name type="scientific">Acidicaldus sp</name>
    <dbReference type="NCBI Taxonomy" id="1872105"/>
    <lineage>
        <taxon>Bacteria</taxon>
        <taxon>Pseudomonadati</taxon>
        <taxon>Pseudomonadota</taxon>
        <taxon>Alphaproteobacteria</taxon>
        <taxon>Acetobacterales</taxon>
        <taxon>Acetobacteraceae</taxon>
        <taxon>Acidicaldus</taxon>
    </lineage>
</organism>
<comment type="caution">
    <text evidence="9">The sequence shown here is derived from an EMBL/GenBank/DDBJ whole genome shotgun (WGS) entry which is preliminary data.</text>
</comment>
<feature type="binding site" evidence="7">
    <location>
        <position position="129"/>
    </location>
    <ligand>
        <name>FMN</name>
        <dbReference type="ChEBI" id="CHEBI:58210"/>
    </ligand>
</feature>
<dbReference type="EC" id="2.5.1.129" evidence="7"/>
<dbReference type="Gene3D" id="3.40.50.1950">
    <property type="entry name" value="Flavin prenyltransferase-like"/>
    <property type="match status" value="1"/>
</dbReference>
<dbReference type="AlphaFoldDB" id="A0A8J4HB92"/>
<evidence type="ECO:0000256" key="1">
    <source>
        <dbReference type="ARBA" id="ARBA00022602"/>
    </source>
</evidence>
<dbReference type="EMBL" id="DTQM01000161">
    <property type="protein sequence ID" value="HGC43178.1"/>
    <property type="molecule type" value="Genomic_DNA"/>
</dbReference>
<comment type="caution">
    <text evidence="7">Lacks conserved residue(s) required for the propagation of feature annotation.</text>
</comment>
<accession>A0A8J4HB92</accession>
<protein>
    <recommendedName>
        <fullName evidence="7">Flavin prenyltransferase UbiX</fullName>
        <ecNumber evidence="7">2.5.1.129</ecNumber>
    </recommendedName>
</protein>